<dbReference type="RefSeq" id="WP_193866310.1">
    <property type="nucleotide sequence ID" value="NZ_JADEYR010000011.1"/>
</dbReference>
<evidence type="ECO:0000313" key="4">
    <source>
        <dbReference type="Proteomes" id="UP000644727"/>
    </source>
</evidence>
<dbReference type="Pfam" id="PF01636">
    <property type="entry name" value="APH"/>
    <property type="match status" value="1"/>
</dbReference>
<gene>
    <name evidence="3" type="ORF">IOE58_10370</name>
</gene>
<protein>
    <submittedName>
        <fullName evidence="3">Phosphotransferase</fullName>
    </submittedName>
</protein>
<keyword evidence="4" id="KW-1185">Reference proteome</keyword>
<organism evidence="3 4">
    <name type="scientific">Brachybacterium epidermidis</name>
    <dbReference type="NCBI Taxonomy" id="2781983"/>
    <lineage>
        <taxon>Bacteria</taxon>
        <taxon>Bacillati</taxon>
        <taxon>Actinomycetota</taxon>
        <taxon>Actinomycetes</taxon>
        <taxon>Micrococcales</taxon>
        <taxon>Dermabacteraceae</taxon>
        <taxon>Brachybacterium</taxon>
    </lineage>
</organism>
<proteinExistence type="predicted"/>
<accession>A0ABR9W2A8</accession>
<feature type="region of interest" description="Disordered" evidence="1">
    <location>
        <begin position="1"/>
        <end position="25"/>
    </location>
</feature>
<evidence type="ECO:0000313" key="3">
    <source>
        <dbReference type="EMBL" id="MBE9404567.1"/>
    </source>
</evidence>
<feature type="domain" description="Aminoglycoside phosphotransferase" evidence="2">
    <location>
        <begin position="63"/>
        <end position="255"/>
    </location>
</feature>
<dbReference type="Proteomes" id="UP000644727">
    <property type="component" value="Unassembled WGS sequence"/>
</dbReference>
<sequence>MSSISPTPDGATAPDPSTVPNGPTADSRLLALQRDFRLTSIEPMSLTRFARVHRAVTSTGEHVVAKVTDTRAEAMARWTRALADAGVTVVSAVAGPLELDGDQWVLYPFIDGESYTGTTEQIRSAGDLLGRLHAAQVPTDGLRAYSHPDTERADVDSDLGTLRDVVTAHLPCEEADAAQAGLTALADRWWEHSWPALRARDAELPRTGVSSDYKASNVVFTPTGPVLVDPDNGGVEPRLLDLAMALVLFHCECPGAPARMMNHEEWEVFARAYGEHVTLTPAERELWSAAVDHMWWEEGTWVLEDNDEQAWADPVQGGYLRSLALWDPSGYRLP</sequence>
<dbReference type="InterPro" id="IPR011009">
    <property type="entry name" value="Kinase-like_dom_sf"/>
</dbReference>
<reference evidence="3 4" key="1">
    <citation type="submission" date="2020-10" db="EMBL/GenBank/DDBJ databases">
        <title>Draft genome and description of Brachybacterium epidermidis sp nov.</title>
        <authorList>
            <person name="Boxberger M."/>
            <person name="La Scola B."/>
        </authorList>
    </citation>
    <scope>NUCLEOTIDE SEQUENCE [LARGE SCALE GENOMIC DNA]</scope>
    <source>
        <strain evidence="3 4">Marseille-Q2903</strain>
    </source>
</reference>
<name>A0ABR9W2A8_9MICO</name>
<evidence type="ECO:0000256" key="1">
    <source>
        <dbReference type="SAM" id="MobiDB-lite"/>
    </source>
</evidence>
<evidence type="ECO:0000259" key="2">
    <source>
        <dbReference type="Pfam" id="PF01636"/>
    </source>
</evidence>
<comment type="caution">
    <text evidence="3">The sequence shown here is derived from an EMBL/GenBank/DDBJ whole genome shotgun (WGS) entry which is preliminary data.</text>
</comment>
<dbReference type="SUPFAM" id="SSF56112">
    <property type="entry name" value="Protein kinase-like (PK-like)"/>
    <property type="match status" value="1"/>
</dbReference>
<dbReference type="Gene3D" id="3.90.1200.10">
    <property type="match status" value="1"/>
</dbReference>
<dbReference type="EMBL" id="JADEYR010000011">
    <property type="protein sequence ID" value="MBE9404567.1"/>
    <property type="molecule type" value="Genomic_DNA"/>
</dbReference>
<dbReference type="InterPro" id="IPR002575">
    <property type="entry name" value="Aminoglycoside_PTrfase"/>
</dbReference>